<dbReference type="EMBL" id="AMCI01004840">
    <property type="protein sequence ID" value="EJW97301.1"/>
    <property type="molecule type" value="Genomic_DNA"/>
</dbReference>
<feature type="non-terminal residue" evidence="1">
    <location>
        <position position="44"/>
    </location>
</feature>
<reference evidence="1" key="1">
    <citation type="journal article" date="2012" name="PLoS ONE">
        <title>Gene sets for utilization of primary and secondary nutrition supplies in the distal gut of endangered iberian lynx.</title>
        <authorList>
            <person name="Alcaide M."/>
            <person name="Messina E."/>
            <person name="Richter M."/>
            <person name="Bargiela R."/>
            <person name="Peplies J."/>
            <person name="Huws S.A."/>
            <person name="Newbold C.J."/>
            <person name="Golyshin P.N."/>
            <person name="Simon M.A."/>
            <person name="Lopez G."/>
            <person name="Yakimov M.M."/>
            <person name="Ferrer M."/>
        </authorList>
    </citation>
    <scope>NUCLEOTIDE SEQUENCE</scope>
</reference>
<name>J9FQS3_9ZZZZ</name>
<accession>J9FQS3</accession>
<proteinExistence type="predicted"/>
<dbReference type="AlphaFoldDB" id="J9FQS3"/>
<comment type="caution">
    <text evidence="1">The sequence shown here is derived from an EMBL/GenBank/DDBJ whole genome shotgun (WGS) entry which is preliminary data.</text>
</comment>
<gene>
    <name evidence="1" type="ORF">EVA_14592</name>
</gene>
<protein>
    <submittedName>
        <fullName evidence="1">Uncharacterized protein</fullName>
    </submittedName>
</protein>
<evidence type="ECO:0000313" key="1">
    <source>
        <dbReference type="EMBL" id="EJW97301.1"/>
    </source>
</evidence>
<sequence length="44" mass="4968">MNYTVLTEIRWKADRFEAVKRTLYTQLTAILNAPVSARGALLAT</sequence>
<organism evidence="1">
    <name type="scientific">gut metagenome</name>
    <dbReference type="NCBI Taxonomy" id="749906"/>
    <lineage>
        <taxon>unclassified sequences</taxon>
        <taxon>metagenomes</taxon>
        <taxon>organismal metagenomes</taxon>
    </lineage>
</organism>